<dbReference type="InterPro" id="IPR036116">
    <property type="entry name" value="FN3_sf"/>
</dbReference>
<feature type="compositionally biased region" description="Basic and acidic residues" evidence="3">
    <location>
        <begin position="1530"/>
        <end position="1563"/>
    </location>
</feature>
<feature type="region of interest" description="Disordered" evidence="3">
    <location>
        <begin position="1115"/>
        <end position="1139"/>
    </location>
</feature>
<gene>
    <name evidence="4" type="ORF">MCOR_31033</name>
</gene>
<dbReference type="OrthoDB" id="10036029at2759"/>
<feature type="compositionally biased region" description="Acidic residues" evidence="3">
    <location>
        <begin position="1616"/>
        <end position="1628"/>
    </location>
</feature>
<feature type="region of interest" description="Disordered" evidence="3">
    <location>
        <begin position="1"/>
        <end position="148"/>
    </location>
</feature>
<evidence type="ECO:0000256" key="2">
    <source>
        <dbReference type="ARBA" id="ARBA00022982"/>
    </source>
</evidence>
<feature type="compositionally biased region" description="Basic residues" evidence="3">
    <location>
        <begin position="1798"/>
        <end position="1809"/>
    </location>
</feature>
<keyword evidence="1" id="KW-0813">Transport</keyword>
<keyword evidence="5" id="KW-1185">Reference proteome</keyword>
<evidence type="ECO:0000256" key="3">
    <source>
        <dbReference type="SAM" id="MobiDB-lite"/>
    </source>
</evidence>
<evidence type="ECO:0000313" key="5">
    <source>
        <dbReference type="Proteomes" id="UP000507470"/>
    </source>
</evidence>
<dbReference type="Gene3D" id="2.60.40.420">
    <property type="entry name" value="Cupredoxins - blue copper proteins"/>
    <property type="match status" value="4"/>
</dbReference>
<sequence>MELLEVKEKPKPLKVDQATDTFTEKTQNHQTSSKVDQGTDPLPEETPEQTVNQEEETFLPEDQDKPSLRVDQATGTEDMGAGASKDGEVVDDDEQYVQRPERKRSNEANQEAGPSSPHRGIQQRPSISRRLTAHSKSSSQSSRTDDKNDVLKYIEGQEEPVVSVSANGFAVPEITVMEGQTVTFLYEEARPTNNVIQVIHDGDKLRPVIGGFSCDVTKCKGQYNQQFNLEGEYKFAINNVRCTPLTVVVKRRTDLLAEITDDGFNPKKIYIDQGHSIKWQWKQCTAPHAVQEVKYCIEKGCFKKEAENAEVVKTVTGSFRQTFTRPGLYFFQTESGEVEKVHHCAVHVRESQREYKVELLDRSFQPMILLIEEGDRVWWFWDKFKCKKLHSVYQIEAPSDEHGDDEPYEPVQNGFRSSIPSKQGLLSHEFYKPGVYYYSDQNFQEAAEYIGTIIVKPKQKEHYVDLTEKGFTQDVVNAQTGDRIWWTWDAEESLKRNHIFHISEVDKMLNPLAKLPTSENDNGFEPKVITVRPNDRVWWVWQSSKKPHDIIQVSHQGKPIDDGFCSGQARDAPSAFMHQFMAPGVFYFISSVLPKVFGAIVVSTQPQVHEVNVALEIRPDPVTIKCNDIVCWIFRGLRSYDVDEVKNVDQLTTEELESKAVTPRRCISQAVQKTGVIHYYSKSFKRQKKESDNLMDDIRVSSVICDERYDNQVCRLDSEGFHPHFLYVTKGQSVLWTWKGNEEAHNIIHVSSPESKEPLNVISGPKAFNSGKPTPDNSFLYTWSTTRVTSRLSKAIHRERYKVKEARIVFCQIYGCQRRFLNSHIITSRRYFVLPEEIDTQDDTSDSDAESAVSEKRPSPKTKKHWTWWDCVPTVKACFTGPGIMEIFWDSPDENNLSLIKGYQLFLNGVSYCEMFPPNNNSINISGLAGGRLYEVVVEVYSTNPKQSPQMSNKLMMKSPLVSNDGGPIISLERTDKEDAISVVWMSIDSRSYPISGYLVFLNDQQCGSRLVPDPDSNRCKVVIGGCELGVSHKIYVVALPKGEVDDSKVSNLLEVTLPLYTKEIVLPPEGQRLEEEELYLEYIEIHEGSGYLQAMDENINKASRAEVNERNRFQKYVTSPGSQRSASSHRSDDTRMRQIPETIVEVEQRRYKDVRPLRRKGDTSLNESLNQYNKQQSIHTGSVSSETISKTPGMEPQQSSAKPLKSRDSKQDLHQVNRADYISRAMTFGKGVNKFEKSIKNQRMNSLASQEYPYQPEPPQSERTEMSRRQSYASNIASRKSSLHPNDAFHEPYGMERALSPAQMPLSHHMDPMSKRPSVPVINEPRKKPISLRMLGKLGTLKSLDIKMEEHKPFSGITFKMVATAMTSFLTQQNFILSGLAPKIYKHKPKMKFDWAKFRHFVQSTKAFENPVNSATRVFQMKAPAVVAGKQTNNQYMRHFEMADDNDNSEYEENNVIHPPSGPREQFRRHRRMSRSQEDIPHPENRNLSPYPNQRYRQDGNALSRQPRSFDGPSPDRIKRYPIMSGARNIERTRARTPRYDTDARRRKQDYSPSRHERDLSRPRSFTQQDFDRFLHEQGMHNNYAEYEDPNLYYHGNYGRPGHGRDDQPGRDDGYWDEDDESSEDFDPLPPWQQELPHGERYKMLPQGYNTRRTRERHSPGRHGNIVYDSSPDEIERRTDRSRRSSHYRFNDRSPEVGQRKPYRNPEDYYNASPEDDRRGYFGKHSSPETIRRDIVTNRSQDRSRREFLDPKYDADEMQNRRSSSKERSSRLDTERSKSKHKIYDEELSGRDISPKERKKKYKHKKKKPDAPMTLKEYNKFGMIRVTVTIQTK</sequence>
<feature type="compositionally biased region" description="Basic and acidic residues" evidence="3">
    <location>
        <begin position="1476"/>
        <end position="1486"/>
    </location>
</feature>
<dbReference type="SUPFAM" id="SSF49265">
    <property type="entry name" value="Fibronectin type III"/>
    <property type="match status" value="1"/>
</dbReference>
<proteinExistence type="predicted"/>
<dbReference type="PANTHER" id="PTHR34192">
    <property type="entry name" value="PLASTOCYANIN MAJOR ISOFORM, CHLOROPLASTIC-RELATED"/>
    <property type="match status" value="1"/>
</dbReference>
<evidence type="ECO:0000313" key="4">
    <source>
        <dbReference type="EMBL" id="CAC5396478.1"/>
    </source>
</evidence>
<dbReference type="InterPro" id="IPR008972">
    <property type="entry name" value="Cupredoxin"/>
</dbReference>
<feature type="compositionally biased region" description="Basic and acidic residues" evidence="3">
    <location>
        <begin position="1716"/>
        <end position="1797"/>
    </location>
</feature>
<protein>
    <submittedName>
        <fullName evidence="4">Uncharacterized protein</fullName>
    </submittedName>
</protein>
<dbReference type="Proteomes" id="UP000507470">
    <property type="component" value="Unassembled WGS sequence"/>
</dbReference>
<feature type="compositionally biased region" description="Polar residues" evidence="3">
    <location>
        <begin position="1117"/>
        <end position="1129"/>
    </location>
</feature>
<feature type="region of interest" description="Disordered" evidence="3">
    <location>
        <begin position="1248"/>
        <end position="1289"/>
    </location>
</feature>
<feature type="compositionally biased region" description="Basic and acidic residues" evidence="3">
    <location>
        <begin position="1675"/>
        <end position="1708"/>
    </location>
</feature>
<dbReference type="SUPFAM" id="SSF49503">
    <property type="entry name" value="Cupredoxins"/>
    <property type="match status" value="3"/>
</dbReference>
<feature type="compositionally biased region" description="Basic and acidic residues" evidence="3">
    <location>
        <begin position="1130"/>
        <end position="1139"/>
    </location>
</feature>
<dbReference type="PANTHER" id="PTHR34192:SF10">
    <property type="entry name" value="PLASTOCYANIN MAJOR ISOFORM, CHLOROPLASTIC-RELATED"/>
    <property type="match status" value="1"/>
</dbReference>
<accession>A0A6J8CJ86</accession>
<dbReference type="EMBL" id="CACVKT020005621">
    <property type="protein sequence ID" value="CAC5396478.1"/>
    <property type="molecule type" value="Genomic_DNA"/>
</dbReference>
<feature type="compositionally biased region" description="Acidic residues" evidence="3">
    <location>
        <begin position="42"/>
        <end position="61"/>
    </location>
</feature>
<feature type="compositionally biased region" description="Basic and acidic residues" evidence="3">
    <location>
        <begin position="1154"/>
        <end position="1163"/>
    </location>
</feature>
<feature type="compositionally biased region" description="Polar residues" evidence="3">
    <location>
        <begin position="1164"/>
        <end position="1202"/>
    </location>
</feature>
<organism evidence="4 5">
    <name type="scientific">Mytilus coruscus</name>
    <name type="common">Sea mussel</name>
    <dbReference type="NCBI Taxonomy" id="42192"/>
    <lineage>
        <taxon>Eukaryota</taxon>
        <taxon>Metazoa</taxon>
        <taxon>Spiralia</taxon>
        <taxon>Lophotrochozoa</taxon>
        <taxon>Mollusca</taxon>
        <taxon>Bivalvia</taxon>
        <taxon>Autobranchia</taxon>
        <taxon>Pteriomorphia</taxon>
        <taxon>Mytilida</taxon>
        <taxon>Mytiloidea</taxon>
        <taxon>Mytilidae</taxon>
        <taxon>Mytilinae</taxon>
        <taxon>Mytilus</taxon>
    </lineage>
</organism>
<feature type="compositionally biased region" description="Basic and acidic residues" evidence="3">
    <location>
        <begin position="1"/>
        <end position="14"/>
    </location>
</feature>
<feature type="compositionally biased region" description="Polar residues" evidence="3">
    <location>
        <begin position="1270"/>
        <end position="1285"/>
    </location>
</feature>
<feature type="compositionally biased region" description="Basic and acidic residues" evidence="3">
    <location>
        <begin position="1206"/>
        <end position="1215"/>
    </location>
</feature>
<feature type="region of interest" description="Disordered" evidence="3">
    <location>
        <begin position="1154"/>
        <end position="1215"/>
    </location>
</feature>
<name>A0A6J8CJ86_MYTCO</name>
<reference evidence="4 5" key="1">
    <citation type="submission" date="2020-06" db="EMBL/GenBank/DDBJ databases">
        <authorList>
            <person name="Li R."/>
            <person name="Bekaert M."/>
        </authorList>
    </citation>
    <scope>NUCLEOTIDE SEQUENCE [LARGE SCALE GENOMIC DNA]</scope>
    <source>
        <strain evidence="5">wild</strain>
    </source>
</reference>
<evidence type="ECO:0000256" key="1">
    <source>
        <dbReference type="ARBA" id="ARBA00022448"/>
    </source>
</evidence>
<feature type="region of interest" description="Disordered" evidence="3">
    <location>
        <begin position="841"/>
        <end position="863"/>
    </location>
</feature>
<keyword evidence="2" id="KW-0249">Electron transport</keyword>
<feature type="compositionally biased region" description="Basic and acidic residues" evidence="3">
    <location>
        <begin position="1604"/>
        <end position="1615"/>
    </location>
</feature>
<feature type="region of interest" description="Disordered" evidence="3">
    <location>
        <begin position="1451"/>
        <end position="1568"/>
    </location>
</feature>
<feature type="region of interest" description="Disordered" evidence="3">
    <location>
        <begin position="1599"/>
        <end position="1814"/>
    </location>
</feature>